<evidence type="ECO:0000313" key="3">
    <source>
        <dbReference type="Proteomes" id="UP000192501"/>
    </source>
</evidence>
<dbReference type="AlphaFoldDB" id="A0A1X0QF47"/>
<feature type="chain" id="PRO_5012348867" evidence="1">
    <location>
        <begin position="20"/>
        <end position="40"/>
    </location>
</feature>
<keyword evidence="1" id="KW-0732">Signal</keyword>
<comment type="caution">
    <text evidence="2">The sequence shown here is derived from an EMBL/GenBank/DDBJ whole genome shotgun (WGS) entry which is preliminary data.</text>
</comment>
<evidence type="ECO:0000313" key="2">
    <source>
        <dbReference type="EMBL" id="ORD98362.1"/>
    </source>
</evidence>
<dbReference type="EMBL" id="LTAI01000760">
    <property type="protein sequence ID" value="ORD98362.1"/>
    <property type="molecule type" value="Genomic_DNA"/>
</dbReference>
<gene>
    <name evidence="2" type="ORF">A0H76_3048</name>
</gene>
<dbReference type="VEuPathDB" id="MicrosporidiaDB:A0H76_3048"/>
<sequence length="40" mass="4367">MILMLLPLAALILMSGSKTFIPIKNFEFIIEMSAPVSTNA</sequence>
<evidence type="ECO:0000256" key="1">
    <source>
        <dbReference type="SAM" id="SignalP"/>
    </source>
</evidence>
<reference evidence="2 3" key="1">
    <citation type="journal article" date="2017" name="Environ. Microbiol.">
        <title>Decay of the glycolytic pathway and adaptation to intranuclear parasitism within Enterocytozoonidae microsporidia.</title>
        <authorList>
            <person name="Wiredu Boakye D."/>
            <person name="Jaroenlak P."/>
            <person name="Prachumwat A."/>
            <person name="Williams T.A."/>
            <person name="Bateman K.S."/>
            <person name="Itsathitphaisarn O."/>
            <person name="Sritunyalucksana K."/>
            <person name="Paszkiewicz K.H."/>
            <person name="Moore K.A."/>
            <person name="Stentiford G.D."/>
            <person name="Williams B.A."/>
        </authorList>
    </citation>
    <scope>NUCLEOTIDE SEQUENCE [LARGE SCALE GENOMIC DNA]</scope>
    <source>
        <strain evidence="3">canceri</strain>
    </source>
</reference>
<protein>
    <submittedName>
        <fullName evidence="2">Uncharacterized protein</fullName>
    </submittedName>
</protein>
<accession>A0A1X0QF47</accession>
<dbReference type="Proteomes" id="UP000192501">
    <property type="component" value="Unassembled WGS sequence"/>
</dbReference>
<feature type="signal peptide" evidence="1">
    <location>
        <begin position="1"/>
        <end position="19"/>
    </location>
</feature>
<name>A0A1X0QF47_9MICR</name>
<organism evidence="2 3">
    <name type="scientific">Hepatospora eriocheir</name>
    <dbReference type="NCBI Taxonomy" id="1081669"/>
    <lineage>
        <taxon>Eukaryota</taxon>
        <taxon>Fungi</taxon>
        <taxon>Fungi incertae sedis</taxon>
        <taxon>Microsporidia</taxon>
        <taxon>Hepatosporidae</taxon>
        <taxon>Hepatospora</taxon>
    </lineage>
</organism>
<proteinExistence type="predicted"/>